<protein>
    <submittedName>
        <fullName evidence="1">Uncharacterized protein</fullName>
    </submittedName>
</protein>
<reference evidence="1 2" key="1">
    <citation type="submission" date="2014-04" db="EMBL/GenBank/DDBJ databases">
        <title>Pseudoalteromonas galatheae sp. nov., isolated from a deep-sea polychaete near Canal Concepcion, Chile.</title>
        <authorList>
            <person name="Machado H.R."/>
            <person name="Gram L."/>
            <person name="Vynne N.G."/>
        </authorList>
    </citation>
    <scope>NUCLEOTIDE SEQUENCE [LARGE SCALE GENOMIC DNA]</scope>
    <source>
        <strain evidence="1 2">KMM216</strain>
    </source>
</reference>
<evidence type="ECO:0000313" key="1">
    <source>
        <dbReference type="EMBL" id="KDC49041.1"/>
    </source>
</evidence>
<proteinExistence type="predicted"/>
<sequence>MSFSSMMNDQLFLRKQNGETVEGIKAAVTPNVIVTERYDVQIESGDLLVRKLPSGLEETFKIIDPGFYQGISGISSGYKISYKKLGIPEAESEVKNITYNFHGDNARVNNDSIDNSTNVVNSGSEISEHIELLRSEVNRLIQDANEKSDALDVVDAIEGQLTSEKPSRVVIKTLISALPHAGSIASVGSFLLAAIAG</sequence>
<dbReference type="RefSeq" id="WP_033031729.1">
    <property type="nucleotide sequence ID" value="NZ_JJNZ01000075.1"/>
</dbReference>
<comment type="caution">
    <text evidence="1">The sequence shown here is derived from an EMBL/GenBank/DDBJ whole genome shotgun (WGS) entry which is preliminary data.</text>
</comment>
<accession>A0ABD3Y4N1</accession>
<dbReference type="AlphaFoldDB" id="A0ABD3Y4N1"/>
<dbReference type="EMBL" id="JJNZ01000075">
    <property type="protein sequence ID" value="KDC49041.1"/>
    <property type="molecule type" value="Genomic_DNA"/>
</dbReference>
<evidence type="ECO:0000313" key="2">
    <source>
        <dbReference type="Proteomes" id="UP000027154"/>
    </source>
</evidence>
<name>A0ABD3Y4N1_9GAMM</name>
<organism evidence="1 2">
    <name type="scientific">Pseudoalteromonas fuliginea</name>
    <dbReference type="NCBI Taxonomy" id="1872678"/>
    <lineage>
        <taxon>Bacteria</taxon>
        <taxon>Pseudomonadati</taxon>
        <taxon>Pseudomonadota</taxon>
        <taxon>Gammaproteobacteria</taxon>
        <taxon>Alteromonadales</taxon>
        <taxon>Pseudoalteromonadaceae</taxon>
        <taxon>Pseudoalteromonas</taxon>
    </lineage>
</organism>
<dbReference type="Proteomes" id="UP000027154">
    <property type="component" value="Unassembled WGS sequence"/>
</dbReference>
<gene>
    <name evidence="1" type="ORF">DC53_18775</name>
</gene>